<dbReference type="OrthoDB" id="196765at2"/>
<dbReference type="HOGENOM" id="CLU_1747792_0_0_0"/>
<name>B1ZQV4_OPITP</name>
<dbReference type="KEGG" id="ote:Oter_4581"/>
<keyword evidence="2" id="KW-1185">Reference proteome</keyword>
<dbReference type="Pfam" id="PF10116">
    <property type="entry name" value="Host_attach"/>
    <property type="match status" value="1"/>
</dbReference>
<dbReference type="RefSeq" id="WP_012377366.1">
    <property type="nucleotide sequence ID" value="NC_010571.1"/>
</dbReference>
<evidence type="ECO:0008006" key="3">
    <source>
        <dbReference type="Google" id="ProtNLM"/>
    </source>
</evidence>
<protein>
    <recommendedName>
        <fullName evidence="3">Host attachment protein</fullName>
    </recommendedName>
</protein>
<accession>B1ZQV4</accession>
<dbReference type="InterPro" id="IPR019291">
    <property type="entry name" value="Host_attachment_protein"/>
</dbReference>
<evidence type="ECO:0000313" key="2">
    <source>
        <dbReference type="Proteomes" id="UP000007013"/>
    </source>
</evidence>
<reference evidence="1 2" key="1">
    <citation type="journal article" date="2011" name="J. Bacteriol.">
        <title>Genome sequence of the verrucomicrobium Opitutus terrae PB90-1, an abundant inhabitant of rice paddy soil ecosystems.</title>
        <authorList>
            <person name="van Passel M.W."/>
            <person name="Kant R."/>
            <person name="Palva A."/>
            <person name="Copeland A."/>
            <person name="Lucas S."/>
            <person name="Lapidus A."/>
            <person name="Glavina del Rio T."/>
            <person name="Pitluck S."/>
            <person name="Goltsman E."/>
            <person name="Clum A."/>
            <person name="Sun H."/>
            <person name="Schmutz J."/>
            <person name="Larimer F.W."/>
            <person name="Land M.L."/>
            <person name="Hauser L."/>
            <person name="Kyrpides N."/>
            <person name="Mikhailova N."/>
            <person name="Richardson P.P."/>
            <person name="Janssen P.H."/>
            <person name="de Vos W.M."/>
            <person name="Smidt H."/>
        </authorList>
    </citation>
    <scope>NUCLEOTIDE SEQUENCE [LARGE SCALE GENOMIC DNA]</scope>
    <source>
        <strain evidence="2">DSM 11246 / JCM 15787 / PB90-1</strain>
    </source>
</reference>
<gene>
    <name evidence="1" type="ordered locus">Oter_4581</name>
</gene>
<dbReference type="AlphaFoldDB" id="B1ZQV4"/>
<dbReference type="Proteomes" id="UP000007013">
    <property type="component" value="Chromosome"/>
</dbReference>
<proteinExistence type="predicted"/>
<sequence length="158" mass="17789">MSEHYVVTANQGHLRIFQRRQAPTQMTPAFDEVRAFDFPLGVTGYTDRDTDIAGRFQGSRPQGVAPGAPAARTGMSVDERLPMRREEHRRRIRDVAQALDTFFATRPNATWDFAAGPELHNAVLEAVTPKTRAQLRRSVPKDLVHQPQAEFATHFATH</sequence>
<organism evidence="1 2">
    <name type="scientific">Opitutus terrae (strain DSM 11246 / JCM 15787 / PB90-1)</name>
    <dbReference type="NCBI Taxonomy" id="452637"/>
    <lineage>
        <taxon>Bacteria</taxon>
        <taxon>Pseudomonadati</taxon>
        <taxon>Verrucomicrobiota</taxon>
        <taxon>Opitutia</taxon>
        <taxon>Opitutales</taxon>
        <taxon>Opitutaceae</taxon>
        <taxon>Opitutus</taxon>
    </lineage>
</organism>
<evidence type="ECO:0000313" key="1">
    <source>
        <dbReference type="EMBL" id="ACB77852.1"/>
    </source>
</evidence>
<dbReference type="EMBL" id="CP001032">
    <property type="protein sequence ID" value="ACB77852.1"/>
    <property type="molecule type" value="Genomic_DNA"/>
</dbReference>